<proteinExistence type="predicted"/>
<reference evidence="2 3" key="1">
    <citation type="submission" date="2024-02" db="EMBL/GenBank/DDBJ databases">
        <authorList>
            <person name="Chen Y."/>
            <person name="Shah S."/>
            <person name="Dougan E. K."/>
            <person name="Thang M."/>
            <person name="Chan C."/>
        </authorList>
    </citation>
    <scope>NUCLEOTIDE SEQUENCE [LARGE SCALE GENOMIC DNA]</scope>
</reference>
<comment type="caution">
    <text evidence="2">The sequence shown here is derived from an EMBL/GenBank/DDBJ whole genome shotgun (WGS) entry which is preliminary data.</text>
</comment>
<name>A0ABP0LBP5_9DINO</name>
<organism evidence="2 3">
    <name type="scientific">Durusdinium trenchii</name>
    <dbReference type="NCBI Taxonomy" id="1381693"/>
    <lineage>
        <taxon>Eukaryota</taxon>
        <taxon>Sar</taxon>
        <taxon>Alveolata</taxon>
        <taxon>Dinophyceae</taxon>
        <taxon>Suessiales</taxon>
        <taxon>Symbiodiniaceae</taxon>
        <taxon>Durusdinium</taxon>
    </lineage>
</organism>
<evidence type="ECO:0000313" key="3">
    <source>
        <dbReference type="Proteomes" id="UP001642484"/>
    </source>
</evidence>
<protein>
    <submittedName>
        <fullName evidence="2">Uncharacterized protein</fullName>
    </submittedName>
</protein>
<accession>A0ABP0LBP5</accession>
<dbReference type="EMBL" id="CAXAMN010011696">
    <property type="protein sequence ID" value="CAK9036033.1"/>
    <property type="molecule type" value="Genomic_DNA"/>
</dbReference>
<dbReference type="Proteomes" id="UP001642484">
    <property type="component" value="Unassembled WGS sequence"/>
</dbReference>
<keyword evidence="3" id="KW-1185">Reference proteome</keyword>
<gene>
    <name evidence="2" type="ORF">CCMP2556_LOCUS20133</name>
</gene>
<sequence length="148" mass="16961">GELQRKRKSEKDVESPEGEVASSEEYEIEEEALNRTKFGRFRTTLGQKATARDAPEGPDLLPISLDALELRRDIQSEVRACVILMAWALNFLYCTGWEQPRHMDHPGKLTTAQTKMVDQHLVPAVRRMCPKGLKIPSYQKLKEQLQKK</sequence>
<evidence type="ECO:0000313" key="2">
    <source>
        <dbReference type="EMBL" id="CAK9036033.1"/>
    </source>
</evidence>
<feature type="non-terminal residue" evidence="2">
    <location>
        <position position="148"/>
    </location>
</feature>
<evidence type="ECO:0000256" key="1">
    <source>
        <dbReference type="SAM" id="MobiDB-lite"/>
    </source>
</evidence>
<feature type="non-terminal residue" evidence="2">
    <location>
        <position position="1"/>
    </location>
</feature>
<feature type="region of interest" description="Disordered" evidence="1">
    <location>
        <begin position="1"/>
        <end position="27"/>
    </location>
</feature>